<comment type="caution">
    <text evidence="3">The sequence shown here is derived from an EMBL/GenBank/DDBJ whole genome shotgun (WGS) entry which is preliminary data.</text>
</comment>
<feature type="domain" description="R13L1/DRL21-like LRR repeat region" evidence="2">
    <location>
        <begin position="648"/>
        <end position="772"/>
    </location>
</feature>
<evidence type="ECO:0000313" key="4">
    <source>
        <dbReference type="Proteomes" id="UP001231189"/>
    </source>
</evidence>
<protein>
    <recommendedName>
        <fullName evidence="5">NB-ARC domain-containing protein</fullName>
    </recommendedName>
</protein>
<reference evidence="3" key="1">
    <citation type="submission" date="2023-07" db="EMBL/GenBank/DDBJ databases">
        <title>A chromosome-level genome assembly of Lolium multiflorum.</title>
        <authorList>
            <person name="Chen Y."/>
            <person name="Copetti D."/>
            <person name="Kolliker R."/>
            <person name="Studer B."/>
        </authorList>
    </citation>
    <scope>NUCLEOTIDE SEQUENCE</scope>
    <source>
        <strain evidence="3">02402/16</strain>
        <tissue evidence="3">Leaf</tissue>
    </source>
</reference>
<dbReference type="PRINTS" id="PR00364">
    <property type="entry name" value="DISEASERSIST"/>
</dbReference>
<dbReference type="Pfam" id="PF00931">
    <property type="entry name" value="NB-ARC"/>
    <property type="match status" value="1"/>
</dbReference>
<dbReference type="EMBL" id="JAUUTY010000007">
    <property type="protein sequence ID" value="KAK1611626.1"/>
    <property type="molecule type" value="Genomic_DNA"/>
</dbReference>
<dbReference type="GO" id="GO:0043531">
    <property type="term" value="F:ADP binding"/>
    <property type="evidence" value="ECO:0007669"/>
    <property type="project" value="InterPro"/>
</dbReference>
<keyword evidence="4" id="KW-1185">Reference proteome</keyword>
<dbReference type="PANTHER" id="PTHR47186">
    <property type="entry name" value="LEUCINE-RICH REPEAT-CONTAINING PROTEIN 57"/>
    <property type="match status" value="1"/>
</dbReference>
<proteinExistence type="predicted"/>
<evidence type="ECO:0008006" key="5">
    <source>
        <dbReference type="Google" id="ProtNLM"/>
    </source>
</evidence>
<dbReference type="Gene3D" id="3.40.50.300">
    <property type="entry name" value="P-loop containing nucleotide triphosphate hydrolases"/>
    <property type="match status" value="1"/>
</dbReference>
<dbReference type="PANTHER" id="PTHR47186:SF38">
    <property type="entry name" value="NB-ARC DOMAIN-CONTAINING PROTEIN"/>
    <property type="match status" value="1"/>
</dbReference>
<name>A0AAD8QZF1_LOLMU</name>
<evidence type="ECO:0000259" key="1">
    <source>
        <dbReference type="Pfam" id="PF00931"/>
    </source>
</evidence>
<dbReference type="InterPro" id="IPR002182">
    <property type="entry name" value="NB-ARC"/>
</dbReference>
<sequence length="1002" mass="113313">MAGSDLHRAMGMLNLAALEEQGLKLGVEALLSELRISIRAVCDMEETSAGVIELMQSGVRLLSIRLCQVLEEVLTKQQRVHVFRQVSLNFPLMSVFVRPRLNRCLRRLRIKVTQLEFDSRSRPVSEQNLSALRNSSYSTVVGKVAENMVEKMVRILLVDRTGDDGPLFLPIAGGPGSGKTVLAHTLFNDDRVMGMFVLRAWVHVSPHFGLSAILLSILTVSSSCDNVDQYDQADLKRHVDKYDQADLKRHVRETLSGTRYLLVLDDVWSESEQEWCALMQALPSNGTVIVTSRVSAAVCCVTSVGTGEEATLEKRLHSRFVHLWTEKAAKIRCEAEIQMLRMEEPDEFILQSAHASYFHLPLDLRKCLLYCSMFPFEYKFDPEELADLLAAEGLISPTVTHAQRRSYLQKLFDVCFHPVEKSGNATAKRTFRMYSILHRFARLVDKKISGTVDNFSSHISRRKEGTLESVKYLSTEDIDYNKLRWFKKLNTLIVLQRNSPDGIKELPRWFFKLFQHLRILNLKGSNISSLPKKFGMMSNLRYLNLSWADIENIPSFVSKLQNLQTLVLSHCEKLQKLHGTISKLVLLQKLDLQGCCCLMELPSNMGEMKSLQYLNVQECSSLKRMPYNLGQLANLQTMLGYVIDGRAISELQSLENLKELSLECLENISDVANASDLRLEDKQQLDSLVFQWNKSSVDSSSRASEVLDCLRPNEHLRTLDIVAYEGIAFPTWMTSSNAHLISLVEIRLVNMKVCQTLPSLGLLPLLKTAEISGAEAISSISDSFYGQNGTFPSLKKLIFSNMPNLELWEQPHYGSVFPCLQEVTIIQCPKLALRVEPPSVTKLILWMNNQKLHSSTGALGNMAHILKHVSISFCHELRASSYCEGLQDLCSLKGLELCGCDEMTCLPRGLQQLSSLRSLTIVRCGTLESLPDWLENLPYLRLVRLSACPMLHSVPESLRLRHFTRICIEDCPNLKAQSSETDWEWYDSDDDLLVDVIPNNCT</sequence>
<dbReference type="InterPro" id="IPR032675">
    <property type="entry name" value="LRR_dom_sf"/>
</dbReference>
<dbReference type="InterPro" id="IPR056789">
    <property type="entry name" value="LRR_R13L1-DRL21"/>
</dbReference>
<dbReference type="Gene3D" id="3.80.10.10">
    <property type="entry name" value="Ribonuclease Inhibitor"/>
    <property type="match status" value="2"/>
</dbReference>
<evidence type="ECO:0000313" key="3">
    <source>
        <dbReference type="EMBL" id="KAK1611626.1"/>
    </source>
</evidence>
<dbReference type="AlphaFoldDB" id="A0AAD8QZF1"/>
<evidence type="ECO:0000259" key="2">
    <source>
        <dbReference type="Pfam" id="PF25019"/>
    </source>
</evidence>
<dbReference type="SUPFAM" id="SSF52058">
    <property type="entry name" value="L domain-like"/>
    <property type="match status" value="2"/>
</dbReference>
<feature type="domain" description="NB-ARC" evidence="1">
    <location>
        <begin position="146"/>
        <end position="299"/>
    </location>
</feature>
<dbReference type="Proteomes" id="UP001231189">
    <property type="component" value="Unassembled WGS sequence"/>
</dbReference>
<gene>
    <name evidence="3" type="ORF">QYE76_035299</name>
</gene>
<accession>A0AAD8QZF1</accession>
<organism evidence="3 4">
    <name type="scientific">Lolium multiflorum</name>
    <name type="common">Italian ryegrass</name>
    <name type="synonym">Lolium perenne subsp. multiflorum</name>
    <dbReference type="NCBI Taxonomy" id="4521"/>
    <lineage>
        <taxon>Eukaryota</taxon>
        <taxon>Viridiplantae</taxon>
        <taxon>Streptophyta</taxon>
        <taxon>Embryophyta</taxon>
        <taxon>Tracheophyta</taxon>
        <taxon>Spermatophyta</taxon>
        <taxon>Magnoliopsida</taxon>
        <taxon>Liliopsida</taxon>
        <taxon>Poales</taxon>
        <taxon>Poaceae</taxon>
        <taxon>BOP clade</taxon>
        <taxon>Pooideae</taxon>
        <taxon>Poodae</taxon>
        <taxon>Poeae</taxon>
        <taxon>Poeae Chloroplast Group 2 (Poeae type)</taxon>
        <taxon>Loliodinae</taxon>
        <taxon>Loliinae</taxon>
        <taxon>Lolium</taxon>
    </lineage>
</organism>
<dbReference type="SUPFAM" id="SSF52540">
    <property type="entry name" value="P-loop containing nucleoside triphosphate hydrolases"/>
    <property type="match status" value="1"/>
</dbReference>
<dbReference type="InterPro" id="IPR027417">
    <property type="entry name" value="P-loop_NTPase"/>
</dbReference>
<dbReference type="Pfam" id="PF25019">
    <property type="entry name" value="LRR_R13L1-DRL21"/>
    <property type="match status" value="1"/>
</dbReference>